<protein>
    <submittedName>
        <fullName evidence="2">Uncharacterized protein</fullName>
    </submittedName>
</protein>
<proteinExistence type="predicted"/>
<gene>
    <name evidence="2" type="ORF">NG895_09200</name>
</gene>
<feature type="transmembrane region" description="Helical" evidence="1">
    <location>
        <begin position="6"/>
        <end position="25"/>
    </location>
</feature>
<feature type="transmembrane region" description="Helical" evidence="1">
    <location>
        <begin position="80"/>
        <end position="99"/>
    </location>
</feature>
<name>A0A9X2JIM2_9BACT</name>
<reference evidence="2" key="1">
    <citation type="submission" date="2022-06" db="EMBL/GenBank/DDBJ databases">
        <title>Aeoliella straminimaris, a novel planctomycete from sediments.</title>
        <authorList>
            <person name="Vitorino I.R."/>
            <person name="Lage O.M."/>
        </authorList>
    </citation>
    <scope>NUCLEOTIDE SEQUENCE</scope>
    <source>
        <strain evidence="2">ICT_H6.2</strain>
    </source>
</reference>
<organism evidence="2 3">
    <name type="scientific">Aeoliella straminimaris</name>
    <dbReference type="NCBI Taxonomy" id="2954799"/>
    <lineage>
        <taxon>Bacteria</taxon>
        <taxon>Pseudomonadati</taxon>
        <taxon>Planctomycetota</taxon>
        <taxon>Planctomycetia</taxon>
        <taxon>Pirellulales</taxon>
        <taxon>Lacipirellulaceae</taxon>
        <taxon>Aeoliella</taxon>
    </lineage>
</organism>
<dbReference type="EMBL" id="JAMXLR010000033">
    <property type="protein sequence ID" value="MCO6044084.1"/>
    <property type="molecule type" value="Genomic_DNA"/>
</dbReference>
<evidence type="ECO:0000256" key="1">
    <source>
        <dbReference type="SAM" id="Phobius"/>
    </source>
</evidence>
<keyword evidence="1" id="KW-0812">Transmembrane</keyword>
<keyword evidence="3" id="KW-1185">Reference proteome</keyword>
<keyword evidence="1" id="KW-0472">Membrane</keyword>
<keyword evidence="1" id="KW-1133">Transmembrane helix</keyword>
<comment type="caution">
    <text evidence="2">The sequence shown here is derived from an EMBL/GenBank/DDBJ whole genome shotgun (WGS) entry which is preliminary data.</text>
</comment>
<accession>A0A9X2JIM2</accession>
<sequence>MRYLISMPLLGIGVVLLGVAVVAYMQLRAMATEVQAPKMGDYPAVNLVASDLWNAAIAPKKGPAPHPAELAMQTMRRIKLIGFAGLITAAVGLLTLAIWPKARRREGS</sequence>
<dbReference type="RefSeq" id="WP_252852190.1">
    <property type="nucleotide sequence ID" value="NZ_JAMXLR010000033.1"/>
</dbReference>
<dbReference type="Proteomes" id="UP001155241">
    <property type="component" value="Unassembled WGS sequence"/>
</dbReference>
<evidence type="ECO:0000313" key="2">
    <source>
        <dbReference type="EMBL" id="MCO6044084.1"/>
    </source>
</evidence>
<evidence type="ECO:0000313" key="3">
    <source>
        <dbReference type="Proteomes" id="UP001155241"/>
    </source>
</evidence>
<dbReference type="AlphaFoldDB" id="A0A9X2JIM2"/>